<dbReference type="CDD" id="cd02440">
    <property type="entry name" value="AdoMet_MTases"/>
    <property type="match status" value="1"/>
</dbReference>
<reference evidence="2 3" key="1">
    <citation type="submission" date="2019-02" db="EMBL/GenBank/DDBJ databases">
        <title>Planctomycetal bacteria perform biofilm scaping via a novel small molecule.</title>
        <authorList>
            <person name="Jeske O."/>
            <person name="Boedeker C."/>
            <person name="Wiegand S."/>
            <person name="Breitling P."/>
            <person name="Kallscheuer N."/>
            <person name="Jogler M."/>
            <person name="Rohde M."/>
            <person name="Petersen J."/>
            <person name="Medema M.H."/>
            <person name="Surup F."/>
            <person name="Jogler C."/>
        </authorList>
    </citation>
    <scope>NUCLEOTIDE SEQUENCE [LARGE SCALE GENOMIC DNA]</scope>
    <source>
        <strain evidence="2 3">Mal15</strain>
    </source>
</reference>
<dbReference type="InterPro" id="IPR013217">
    <property type="entry name" value="Methyltransf_12"/>
</dbReference>
<dbReference type="Gene3D" id="3.40.50.150">
    <property type="entry name" value="Vaccinia Virus protein VP39"/>
    <property type="match status" value="1"/>
</dbReference>
<dbReference type="Proteomes" id="UP000321353">
    <property type="component" value="Chromosome"/>
</dbReference>
<sequence>MASNPNFLKAAFHDPEAVAKYADSPRMAVPGFADMQRMARLLLAERVGSRGRILVVGAGGGLELKAFAEAEPGWEFDGVDPSPSMLQLAKQTLGPHASRVALHEGKVDVAPRGPFDAATCILTMHFADIDERRQMLTAIRRRIKPNGPFIAVHLSFPQSGAARAQWLSRYAAYVVSSGVDPEKASLARDAIDSQLEILDPGQDEGLMHEAGFSDVSLFYAGFAFKGWVSSA</sequence>
<evidence type="ECO:0000313" key="2">
    <source>
        <dbReference type="EMBL" id="QEG01570.1"/>
    </source>
</evidence>
<dbReference type="PANTHER" id="PTHR43464:SF58">
    <property type="entry name" value="BLR7975 PROTEIN"/>
    <property type="match status" value="1"/>
</dbReference>
<dbReference type="Pfam" id="PF08242">
    <property type="entry name" value="Methyltransf_12"/>
    <property type="match status" value="1"/>
</dbReference>
<protein>
    <recommendedName>
        <fullName evidence="1">Methyltransferase type 12 domain-containing protein</fullName>
    </recommendedName>
</protein>
<dbReference type="EMBL" id="CP036264">
    <property type="protein sequence ID" value="QEG01570.1"/>
    <property type="molecule type" value="Genomic_DNA"/>
</dbReference>
<dbReference type="PANTHER" id="PTHR43464">
    <property type="entry name" value="METHYLTRANSFERASE"/>
    <property type="match status" value="1"/>
</dbReference>
<evidence type="ECO:0000259" key="1">
    <source>
        <dbReference type="Pfam" id="PF08242"/>
    </source>
</evidence>
<keyword evidence="3" id="KW-1185">Reference proteome</keyword>
<evidence type="ECO:0000313" key="3">
    <source>
        <dbReference type="Proteomes" id="UP000321353"/>
    </source>
</evidence>
<dbReference type="GO" id="GO:0008168">
    <property type="term" value="F:methyltransferase activity"/>
    <property type="evidence" value="ECO:0007669"/>
    <property type="project" value="TreeGrafter"/>
</dbReference>
<dbReference type="AlphaFoldDB" id="A0A5B9MMD0"/>
<accession>A0A5B9MMD0</accession>
<dbReference type="SUPFAM" id="SSF53335">
    <property type="entry name" value="S-adenosyl-L-methionine-dependent methyltransferases"/>
    <property type="match status" value="1"/>
</dbReference>
<proteinExistence type="predicted"/>
<feature type="domain" description="Methyltransferase type 12" evidence="1">
    <location>
        <begin position="54"/>
        <end position="148"/>
    </location>
</feature>
<dbReference type="KEGG" id="smam:Mal15_56470"/>
<name>A0A5B9MMD0_9BACT</name>
<gene>
    <name evidence="2" type="ORF">Mal15_56470</name>
</gene>
<organism evidence="2 3">
    <name type="scientific">Stieleria maiorica</name>
    <dbReference type="NCBI Taxonomy" id="2795974"/>
    <lineage>
        <taxon>Bacteria</taxon>
        <taxon>Pseudomonadati</taxon>
        <taxon>Planctomycetota</taxon>
        <taxon>Planctomycetia</taxon>
        <taxon>Pirellulales</taxon>
        <taxon>Pirellulaceae</taxon>
        <taxon>Stieleria</taxon>
    </lineage>
</organism>
<dbReference type="InterPro" id="IPR029063">
    <property type="entry name" value="SAM-dependent_MTases_sf"/>
</dbReference>
<dbReference type="RefSeq" id="WP_147870631.1">
    <property type="nucleotide sequence ID" value="NZ_CP036264.1"/>
</dbReference>